<sequence>MQSWFFGGFEHRGSGRIPQHQLAQQVLPFNVPLAAGQLHEFATPPLRRTQDFGRVEVVAALLGFVPDPLQVMADSHQWFGLFFEAHQLRVFGVAPGFTGKDLLRQQRFTPTGNQSFGV</sequence>
<accession>A0A4Y4DRN9</accession>
<keyword evidence="2" id="KW-1185">Reference proteome</keyword>
<dbReference type="EMBL" id="BJNY01000018">
    <property type="protein sequence ID" value="GED07303.1"/>
    <property type="molecule type" value="Genomic_DNA"/>
</dbReference>
<dbReference type="Proteomes" id="UP000316612">
    <property type="component" value="Unassembled WGS sequence"/>
</dbReference>
<dbReference type="AlphaFoldDB" id="A0A4Y4DRN9"/>
<organism evidence="1 2">
    <name type="scientific">Glutamicibacter uratoxydans</name>
    <name type="common">Arthrobacter uratoxydans</name>
    <dbReference type="NCBI Taxonomy" id="43667"/>
    <lineage>
        <taxon>Bacteria</taxon>
        <taxon>Bacillati</taxon>
        <taxon>Actinomycetota</taxon>
        <taxon>Actinomycetes</taxon>
        <taxon>Micrococcales</taxon>
        <taxon>Micrococcaceae</taxon>
        <taxon>Glutamicibacter</taxon>
    </lineage>
</organism>
<name>A0A4Y4DRN9_GLUUR</name>
<reference evidence="1 2" key="1">
    <citation type="submission" date="2019-06" db="EMBL/GenBank/DDBJ databases">
        <title>Whole genome shotgun sequence of Glutamicibacter uratoxydans NBRC 15515.</title>
        <authorList>
            <person name="Hosoyama A."/>
            <person name="Uohara A."/>
            <person name="Ohji S."/>
            <person name="Ichikawa N."/>
        </authorList>
    </citation>
    <scope>NUCLEOTIDE SEQUENCE [LARGE SCALE GENOMIC DNA]</scope>
    <source>
        <strain evidence="1 2">NBRC 15515</strain>
    </source>
</reference>
<comment type="caution">
    <text evidence="1">The sequence shown here is derived from an EMBL/GenBank/DDBJ whole genome shotgun (WGS) entry which is preliminary data.</text>
</comment>
<gene>
    <name evidence="1" type="ORF">AUR04nite_28350</name>
</gene>
<protein>
    <submittedName>
        <fullName evidence="1">Uncharacterized protein</fullName>
    </submittedName>
</protein>
<evidence type="ECO:0000313" key="2">
    <source>
        <dbReference type="Proteomes" id="UP000316612"/>
    </source>
</evidence>
<evidence type="ECO:0000313" key="1">
    <source>
        <dbReference type="EMBL" id="GED07303.1"/>
    </source>
</evidence>
<proteinExistence type="predicted"/>